<evidence type="ECO:0000313" key="6">
    <source>
        <dbReference type="Proteomes" id="UP000774326"/>
    </source>
</evidence>
<dbReference type="GO" id="GO:0005829">
    <property type="term" value="C:cytosol"/>
    <property type="evidence" value="ECO:0007669"/>
    <property type="project" value="TreeGrafter"/>
</dbReference>
<keyword evidence="2 3" id="KW-0819">tRNA processing</keyword>
<evidence type="ECO:0000256" key="4">
    <source>
        <dbReference type="SAM" id="MobiDB-lite"/>
    </source>
</evidence>
<keyword evidence="1 3" id="KW-0963">Cytoplasm</keyword>
<feature type="region of interest" description="Disordered" evidence="4">
    <location>
        <begin position="404"/>
        <end position="424"/>
    </location>
</feature>
<evidence type="ECO:0000256" key="2">
    <source>
        <dbReference type="ARBA" id="ARBA00022694"/>
    </source>
</evidence>
<comment type="function">
    <text evidence="3">Plays a central role in 2-thiolation of mcm(5)S(2)U at tRNA wobble positions of tRNA(Lys), tRNA(Glu) and tRNA(Gln). May act by forming a heterodimer with NCS6 that ligates sulfur from thiocarboxylated URM1 onto the uridine of tRNAs at wobble position. Prior mcm(5) tRNA modification by the elongator complex is required for 2-thiolation. May also be involved in protein urmylation.</text>
</comment>
<sequence length="472" mass="52769">MSTTEVQLCSRCKTEPSVTVSRKEPFCSQCFIRFITGKQRKAMAAEKFKIQFSKDPKKEHILFPCSFGASSLVLLDILLCLMNEQNSNPRGQVGFHLSVVYLDDSSFEKHDTVITDVINAVKEKYQTQNLPVTFEVVDMDGFFEDSENLRKISVNLDDYQTHIQPLSQSEHSFALSQLLQALPNRASRHDILQIVKAQLIQSHIIKSYNSSDSDSETPISTVLYAHNMTTMANEVLSLTVKGRGAEIHKLLTDSVLTLPISSTQTAQLGILHPLKDITSTEIQTYLTLLSLTELELKHKNQPTLMNKQKTINEIVNEYYKDVDVDHTGNIISTVVSTGGKLGDPLTLKKNDGSNESSTEQCIICHTSINGNPSPDKWLSAISYTSKLPPLTDLQKQSYSEWVESCKPSVNEENHEPPSQDQNQTQAQTGKLCYGCIVTVGGVKKADQDGFVWPVVTKERYDVDDVLKEFSLD</sequence>
<dbReference type="AlphaFoldDB" id="A0A9P8TPL3"/>
<proteinExistence type="inferred from homology"/>
<dbReference type="GO" id="GO:0016779">
    <property type="term" value="F:nucleotidyltransferase activity"/>
    <property type="evidence" value="ECO:0007669"/>
    <property type="project" value="UniProtKB-UniRule"/>
</dbReference>
<comment type="caution">
    <text evidence="5">The sequence shown here is derived from an EMBL/GenBank/DDBJ whole genome shotgun (WGS) entry which is preliminary data.</text>
</comment>
<reference evidence="5" key="1">
    <citation type="journal article" date="2021" name="Open Biol.">
        <title>Shared evolutionary footprints suggest mitochondrial oxidative damage underlies multiple complex I losses in fungi.</title>
        <authorList>
            <person name="Schikora-Tamarit M.A."/>
            <person name="Marcet-Houben M."/>
            <person name="Nosek J."/>
            <person name="Gabaldon T."/>
        </authorList>
    </citation>
    <scope>NUCLEOTIDE SEQUENCE</scope>
    <source>
        <strain evidence="5">CBS2887</strain>
    </source>
</reference>
<dbReference type="GO" id="GO:0002143">
    <property type="term" value="P:tRNA wobble position uridine thiolation"/>
    <property type="evidence" value="ECO:0007669"/>
    <property type="project" value="TreeGrafter"/>
</dbReference>
<keyword evidence="6" id="KW-1185">Reference proteome</keyword>
<evidence type="ECO:0000256" key="3">
    <source>
        <dbReference type="HAMAP-Rule" id="MF_03054"/>
    </source>
</evidence>
<dbReference type="GO" id="GO:0016783">
    <property type="term" value="F:sulfurtransferase activity"/>
    <property type="evidence" value="ECO:0007669"/>
    <property type="project" value="TreeGrafter"/>
</dbReference>
<comment type="subcellular location">
    <subcellularLocation>
        <location evidence="3">Cytoplasm</location>
    </subcellularLocation>
</comment>
<dbReference type="PANTHER" id="PTHR20882:SF14">
    <property type="entry name" value="CYTOPLASMIC TRNA 2-THIOLATION PROTEIN 2"/>
    <property type="match status" value="1"/>
</dbReference>
<reference evidence="5" key="2">
    <citation type="submission" date="2021-01" db="EMBL/GenBank/DDBJ databases">
        <authorList>
            <person name="Schikora-Tamarit M.A."/>
        </authorList>
    </citation>
    <scope>NUCLEOTIDE SEQUENCE</scope>
    <source>
        <strain evidence="5">CBS2887</strain>
    </source>
</reference>
<dbReference type="InterPro" id="IPR019407">
    <property type="entry name" value="CTU2"/>
</dbReference>
<dbReference type="PANTHER" id="PTHR20882">
    <property type="entry name" value="CYTOPLASMIC TRNA 2-THIOLATION PROTEIN 2"/>
    <property type="match status" value="1"/>
</dbReference>
<comment type="similarity">
    <text evidence="3">Belongs to the CTU2/NCS2 family.</text>
</comment>
<dbReference type="Pfam" id="PF10288">
    <property type="entry name" value="CTU2"/>
    <property type="match status" value="1"/>
</dbReference>
<dbReference type="GO" id="GO:0000049">
    <property type="term" value="F:tRNA binding"/>
    <property type="evidence" value="ECO:0007669"/>
    <property type="project" value="InterPro"/>
</dbReference>
<name>A0A9P8TPL3_WICPI</name>
<evidence type="ECO:0000256" key="1">
    <source>
        <dbReference type="ARBA" id="ARBA00022490"/>
    </source>
</evidence>
<comment type="pathway">
    <text evidence="3">tRNA modification; 5-methoxycarbonylmethyl-2-thiouridine-tRNA biosynthesis.</text>
</comment>
<evidence type="ECO:0000313" key="5">
    <source>
        <dbReference type="EMBL" id="KAH3686329.1"/>
    </source>
</evidence>
<dbReference type="GO" id="GO:0032447">
    <property type="term" value="P:protein urmylation"/>
    <property type="evidence" value="ECO:0007669"/>
    <property type="project" value="UniProtKB-UniRule"/>
</dbReference>
<dbReference type="Proteomes" id="UP000774326">
    <property type="component" value="Unassembled WGS sequence"/>
</dbReference>
<gene>
    <name evidence="3" type="primary">NCS2</name>
    <name evidence="3" type="synonym">CTU2</name>
    <name evidence="5" type="ORF">WICPIJ_002691</name>
</gene>
<dbReference type="InterPro" id="IPR014729">
    <property type="entry name" value="Rossmann-like_a/b/a_fold"/>
</dbReference>
<dbReference type="Gene3D" id="3.40.50.620">
    <property type="entry name" value="HUPs"/>
    <property type="match status" value="1"/>
</dbReference>
<dbReference type="EMBL" id="JAEUBG010001462">
    <property type="protein sequence ID" value="KAH3686329.1"/>
    <property type="molecule type" value="Genomic_DNA"/>
</dbReference>
<organism evidence="5 6">
    <name type="scientific">Wickerhamomyces pijperi</name>
    <name type="common">Yeast</name>
    <name type="synonym">Pichia pijperi</name>
    <dbReference type="NCBI Taxonomy" id="599730"/>
    <lineage>
        <taxon>Eukaryota</taxon>
        <taxon>Fungi</taxon>
        <taxon>Dikarya</taxon>
        <taxon>Ascomycota</taxon>
        <taxon>Saccharomycotina</taxon>
        <taxon>Saccharomycetes</taxon>
        <taxon>Phaffomycetales</taxon>
        <taxon>Wickerhamomycetaceae</taxon>
        <taxon>Wickerhamomyces</taxon>
    </lineage>
</organism>
<dbReference type="HAMAP" id="MF_03054">
    <property type="entry name" value="CTU2"/>
    <property type="match status" value="1"/>
</dbReference>
<accession>A0A9P8TPL3</accession>
<dbReference type="OrthoDB" id="25129at2759"/>
<protein>
    <recommendedName>
        <fullName evidence="3">Cytoplasmic tRNA 2-thiolation protein 2</fullName>
    </recommendedName>
</protein>